<name>A0A226EQT8_FOLCA</name>
<evidence type="ECO:0000313" key="2">
    <source>
        <dbReference type="Proteomes" id="UP000198287"/>
    </source>
</evidence>
<dbReference type="Proteomes" id="UP000198287">
    <property type="component" value="Unassembled WGS sequence"/>
</dbReference>
<accession>A0A226EQT8</accession>
<keyword evidence="2" id="KW-1185">Reference proteome</keyword>
<feature type="non-terminal residue" evidence="1">
    <location>
        <position position="342"/>
    </location>
</feature>
<organism evidence="1 2">
    <name type="scientific">Folsomia candida</name>
    <name type="common">Springtail</name>
    <dbReference type="NCBI Taxonomy" id="158441"/>
    <lineage>
        <taxon>Eukaryota</taxon>
        <taxon>Metazoa</taxon>
        <taxon>Ecdysozoa</taxon>
        <taxon>Arthropoda</taxon>
        <taxon>Hexapoda</taxon>
        <taxon>Collembola</taxon>
        <taxon>Entomobryomorpha</taxon>
        <taxon>Isotomoidea</taxon>
        <taxon>Isotomidae</taxon>
        <taxon>Proisotominae</taxon>
        <taxon>Folsomia</taxon>
    </lineage>
</organism>
<gene>
    <name evidence="1" type="ORF">Fcan01_04195</name>
</gene>
<evidence type="ECO:0000313" key="1">
    <source>
        <dbReference type="EMBL" id="OXA59993.1"/>
    </source>
</evidence>
<dbReference type="AlphaFoldDB" id="A0A226EQT8"/>
<dbReference type="EMBL" id="LNIX01000002">
    <property type="protein sequence ID" value="OXA59993.1"/>
    <property type="molecule type" value="Genomic_DNA"/>
</dbReference>
<protein>
    <submittedName>
        <fullName evidence="1">Uncharacterized protein</fullName>
    </submittedName>
</protein>
<proteinExistence type="predicted"/>
<sequence>MEFKAAKHSEFQSHSIRGNALSQRTDKAKNLFLLLFERLKRKESFCLKPFVQVTIRYRTMKLEWKKENIVQAEGGNLKSPTKICKVVKAPATYEDDADFFNPNRLTRVATTDIIKTPYCTNFTALVLERDEYETDDDDPKFYLDYAVPTTALYHFRGRTPAGRSQMNVFRTMFRLFVRTLRIVSAKLKAPATYEDDADFFTQTHPMKILRYLHFIPVRTPAGRTPMDAFRTIFRMSLRKLLDMYVYSKISRKFGEFFCKKVHKIEVDPVFGGGEHLENPGPVVDKPLIYTALWPFCPSIRSKHDGLRSAEALEHDGAMGLTSVTIFLGPCDAVTVTIVICYE</sequence>
<dbReference type="OrthoDB" id="8298895at2759"/>
<comment type="caution">
    <text evidence="1">The sequence shown here is derived from an EMBL/GenBank/DDBJ whole genome shotgun (WGS) entry which is preliminary data.</text>
</comment>
<reference evidence="1 2" key="1">
    <citation type="submission" date="2015-12" db="EMBL/GenBank/DDBJ databases">
        <title>The genome of Folsomia candida.</title>
        <authorList>
            <person name="Faddeeva A."/>
            <person name="Derks M.F."/>
            <person name="Anvar Y."/>
            <person name="Smit S."/>
            <person name="Van Straalen N."/>
            <person name="Roelofs D."/>
        </authorList>
    </citation>
    <scope>NUCLEOTIDE SEQUENCE [LARGE SCALE GENOMIC DNA]</scope>
    <source>
        <strain evidence="1 2">VU population</strain>
        <tissue evidence="1">Whole body</tissue>
    </source>
</reference>